<dbReference type="InterPro" id="IPR011251">
    <property type="entry name" value="Luciferase-like_dom"/>
</dbReference>
<dbReference type="PANTHER" id="PTHR43244">
    <property type="match status" value="1"/>
</dbReference>
<dbReference type="NCBIfam" id="TIGR03557">
    <property type="entry name" value="F420_G6P_family"/>
    <property type="match status" value="1"/>
</dbReference>
<dbReference type="NCBIfam" id="TIGR03885">
    <property type="entry name" value="flavin_revert"/>
    <property type="match status" value="1"/>
</dbReference>
<dbReference type="EMBL" id="SNYN01000002">
    <property type="protein sequence ID" value="TDQ54220.1"/>
    <property type="molecule type" value="Genomic_DNA"/>
</dbReference>
<proteinExistence type="predicted"/>
<dbReference type="RefSeq" id="WP_133740232.1">
    <property type="nucleotide sequence ID" value="NZ_SNYN01000002.1"/>
</dbReference>
<dbReference type="InterPro" id="IPR050564">
    <property type="entry name" value="F420-G6PD/mer"/>
</dbReference>
<dbReference type="InterPro" id="IPR019945">
    <property type="entry name" value="F420_G6P_DH-rel"/>
</dbReference>
<evidence type="ECO:0000256" key="1">
    <source>
        <dbReference type="ARBA" id="ARBA00023002"/>
    </source>
</evidence>
<dbReference type="InterPro" id="IPR023907">
    <property type="entry name" value="Non-F420_Flavin_OxRdtase"/>
</dbReference>
<evidence type="ECO:0000259" key="2">
    <source>
        <dbReference type="Pfam" id="PF00296"/>
    </source>
</evidence>
<dbReference type="InterPro" id="IPR036661">
    <property type="entry name" value="Luciferase-like_sf"/>
</dbReference>
<protein>
    <submittedName>
        <fullName evidence="3">Putative non-F420 flavinoid oxidoreductase</fullName>
    </submittedName>
</protein>
<evidence type="ECO:0000313" key="3">
    <source>
        <dbReference type="EMBL" id="TDQ54220.1"/>
    </source>
</evidence>
<dbReference type="Gene3D" id="3.20.20.30">
    <property type="entry name" value="Luciferase-like domain"/>
    <property type="match status" value="1"/>
</dbReference>
<dbReference type="CDD" id="cd01097">
    <property type="entry name" value="Tetrahydromethanopterin_reductase"/>
    <property type="match status" value="1"/>
</dbReference>
<dbReference type="PANTHER" id="PTHR43244:SF1">
    <property type="entry name" value="5,10-METHYLENETETRAHYDROMETHANOPTERIN REDUCTASE"/>
    <property type="match status" value="1"/>
</dbReference>
<feature type="domain" description="Luciferase-like" evidence="2">
    <location>
        <begin position="9"/>
        <end position="291"/>
    </location>
</feature>
<dbReference type="GO" id="GO:0016705">
    <property type="term" value="F:oxidoreductase activity, acting on paired donors, with incorporation or reduction of molecular oxygen"/>
    <property type="evidence" value="ECO:0007669"/>
    <property type="project" value="InterPro"/>
</dbReference>
<dbReference type="Proteomes" id="UP000295281">
    <property type="component" value="Unassembled WGS sequence"/>
</dbReference>
<dbReference type="SUPFAM" id="SSF51679">
    <property type="entry name" value="Bacterial luciferase-like"/>
    <property type="match status" value="1"/>
</dbReference>
<comment type="caution">
    <text evidence="3">The sequence shown here is derived from an EMBL/GenBank/DDBJ whole genome shotgun (WGS) entry which is preliminary data.</text>
</comment>
<sequence length="326" mass="35779">MTVYGIHASHEQIPPKDLLDSVSRAEHAGFAAAMCSDHFSPWSTRQGESGFAWSWLGSALQATGLPFGVVTAPGQRYHPAVLAQAIGTLSSMYPDRFWAALGSGEASNEHITGGRWPRKETRNARLRECVDVIRALLAGEEVSHDGLVTVDRARLWTRPDRVPPLFGAAVSEKTARWCASWADGLITVNAPTETLRRIVGAYRDAGGRGRLLLQVHLSWAPDEAEAVRVAHEQWRSNVFAPPVCWDLELVEHFDAASEHVPAERVAEVVNISADLARHAQWLHEYARIGFDEVYLHHVGRSQSGFVDAFGAEVLPRLTGTNGGNRS</sequence>
<dbReference type="AlphaFoldDB" id="A0A4R6V2G2"/>
<reference evidence="3 4" key="1">
    <citation type="submission" date="2019-03" db="EMBL/GenBank/DDBJ databases">
        <title>Genomic Encyclopedia of Type Strains, Phase IV (KMG-IV): sequencing the most valuable type-strain genomes for metagenomic binning, comparative biology and taxonomic classification.</title>
        <authorList>
            <person name="Goeker M."/>
        </authorList>
    </citation>
    <scope>NUCLEOTIDE SEQUENCE [LARGE SCALE GENOMIC DNA]</scope>
    <source>
        <strain evidence="3 4">DSM 46770</strain>
    </source>
</reference>
<gene>
    <name evidence="3" type="ORF">EV190_10252</name>
</gene>
<dbReference type="OrthoDB" id="180193at2"/>
<keyword evidence="4" id="KW-1185">Reference proteome</keyword>
<organism evidence="3 4">
    <name type="scientific">Actinorugispora endophytica</name>
    <dbReference type="NCBI Taxonomy" id="1605990"/>
    <lineage>
        <taxon>Bacteria</taxon>
        <taxon>Bacillati</taxon>
        <taxon>Actinomycetota</taxon>
        <taxon>Actinomycetes</taxon>
        <taxon>Streptosporangiales</taxon>
        <taxon>Nocardiopsidaceae</taxon>
        <taxon>Actinorugispora</taxon>
    </lineage>
</organism>
<name>A0A4R6V2G2_9ACTN</name>
<keyword evidence="1" id="KW-0560">Oxidoreductase</keyword>
<dbReference type="Pfam" id="PF00296">
    <property type="entry name" value="Bac_luciferase"/>
    <property type="match status" value="1"/>
</dbReference>
<evidence type="ECO:0000313" key="4">
    <source>
        <dbReference type="Proteomes" id="UP000295281"/>
    </source>
</evidence>
<accession>A0A4R6V2G2</accession>